<accession>L0S040</accession>
<dbReference type="HOGENOM" id="CLU_061980_1_2_9"/>
<evidence type="ECO:0000313" key="2">
    <source>
        <dbReference type="EMBL" id="CCP25142.1"/>
    </source>
</evidence>
<dbReference type="KEGG" id="tep:TepRe1_0418"/>
<dbReference type="Proteomes" id="UP000010802">
    <property type="component" value="Chromosome"/>
</dbReference>
<dbReference type="RefSeq" id="WP_013777542.1">
    <property type="nucleotide sequence ID" value="NC_015519.1"/>
</dbReference>
<accession>F4LUQ1</accession>
<dbReference type="PANTHER" id="PTHR43777:SF1">
    <property type="entry name" value="MOLYBDENUM COFACTOR CYTIDYLYLTRANSFERASE"/>
    <property type="match status" value="1"/>
</dbReference>
<keyword evidence="3" id="KW-1185">Reference proteome</keyword>
<protein>
    <submittedName>
        <fullName evidence="2">MobA-like protein protein-like protein</fullName>
    </submittedName>
</protein>
<dbReference type="KEGG" id="tae:TepiRe1_0465"/>
<dbReference type="CDD" id="cd04182">
    <property type="entry name" value="GT_2_like_f"/>
    <property type="match status" value="1"/>
</dbReference>
<evidence type="ECO:0000313" key="3">
    <source>
        <dbReference type="Proteomes" id="UP000010802"/>
    </source>
</evidence>
<dbReference type="SUPFAM" id="SSF53448">
    <property type="entry name" value="Nucleotide-diphospho-sugar transferases"/>
    <property type="match status" value="1"/>
</dbReference>
<gene>
    <name evidence="2" type="ordered locus">TEPIRE1_0465</name>
</gene>
<dbReference type="Pfam" id="PF12804">
    <property type="entry name" value="NTP_transf_3"/>
    <property type="match status" value="1"/>
</dbReference>
<dbReference type="OrthoDB" id="9797742at2"/>
<name>F4LUQ1_TEPAE</name>
<dbReference type="InterPro" id="IPR025877">
    <property type="entry name" value="MobA-like_NTP_Trfase"/>
</dbReference>
<dbReference type="InterPro" id="IPR029044">
    <property type="entry name" value="Nucleotide-diphossugar_trans"/>
</dbReference>
<dbReference type="eggNOG" id="COG2068">
    <property type="taxonomic scope" value="Bacteria"/>
</dbReference>
<dbReference type="STRING" id="1209989.TepRe1_0418"/>
<dbReference type="EMBL" id="HF563609">
    <property type="protein sequence ID" value="CCP25142.1"/>
    <property type="molecule type" value="Genomic_DNA"/>
</dbReference>
<sequence>MGESSKDSIKICGIILAAGEGKRAGGGKLSRDIQGKPMLQCVVEMAVQSSLDDVLLVTGYERNLGEKIAKRAGIRSYYNADYPLGMSTSLKLGISKVPQGISAVVIILGDMPYIQRETLDSIIDLHKTTRSKIIIPVYNGKKGHPVLMACTYNDEIYNISGDRGAREIIKKHIDEVMYWQADDPGILKDIDY</sequence>
<evidence type="ECO:0000259" key="1">
    <source>
        <dbReference type="Pfam" id="PF12804"/>
    </source>
</evidence>
<dbReference type="PATRIC" id="fig|1209989.3.peg.489"/>
<dbReference type="AlphaFoldDB" id="F4LUQ1"/>
<dbReference type="PANTHER" id="PTHR43777">
    <property type="entry name" value="MOLYBDENUM COFACTOR CYTIDYLYLTRANSFERASE"/>
    <property type="match status" value="1"/>
</dbReference>
<reference evidence="3" key="1">
    <citation type="journal article" date="2013" name="Genome Announc.">
        <title>First genome sequence of a syntrophic acetate-oxidizing bacterium, Tepidanaerobacter acetatoxydans strain Re1.</title>
        <authorList>
            <person name="Manzoor S."/>
            <person name="Bongcam-Rudloff E."/>
            <person name="Schnurer A."/>
            <person name="Muller B."/>
        </authorList>
    </citation>
    <scope>NUCLEOTIDE SEQUENCE [LARGE SCALE GENOMIC DNA]</scope>
    <source>
        <strain evidence="3">Re1</strain>
    </source>
</reference>
<dbReference type="GO" id="GO:0016779">
    <property type="term" value="F:nucleotidyltransferase activity"/>
    <property type="evidence" value="ECO:0007669"/>
    <property type="project" value="UniProtKB-ARBA"/>
</dbReference>
<dbReference type="Gene3D" id="3.90.550.10">
    <property type="entry name" value="Spore Coat Polysaccharide Biosynthesis Protein SpsA, Chain A"/>
    <property type="match status" value="1"/>
</dbReference>
<feature type="domain" description="MobA-like NTP transferase" evidence="1">
    <location>
        <begin position="13"/>
        <end position="175"/>
    </location>
</feature>
<proteinExistence type="predicted"/>
<organism evidence="2 3">
    <name type="scientific">Tepidanaerobacter acetatoxydans (strain DSM 21804 / JCM 16047 / Re1)</name>
    <dbReference type="NCBI Taxonomy" id="1209989"/>
    <lineage>
        <taxon>Bacteria</taxon>
        <taxon>Bacillati</taxon>
        <taxon>Bacillota</taxon>
        <taxon>Clostridia</taxon>
        <taxon>Thermosediminibacterales</taxon>
        <taxon>Tepidanaerobacteraceae</taxon>
        <taxon>Tepidanaerobacter</taxon>
    </lineage>
</organism>